<dbReference type="PANTHER" id="PTHR37305:SF1">
    <property type="entry name" value="MEMBRANE PROTEIN"/>
    <property type="match status" value="1"/>
</dbReference>
<comment type="caution">
    <text evidence="3">The sequence shown here is derived from an EMBL/GenBank/DDBJ whole genome shotgun (WGS) entry which is preliminary data.</text>
</comment>
<name>A0A0F4KVR5_9BIFI</name>
<feature type="transmembrane region" description="Helical" evidence="2">
    <location>
        <begin position="169"/>
        <end position="194"/>
    </location>
</feature>
<feature type="transmembrane region" description="Helical" evidence="2">
    <location>
        <begin position="240"/>
        <end position="262"/>
    </location>
</feature>
<accession>A0A0F4KVR5</accession>
<dbReference type="Pfam" id="PF12679">
    <property type="entry name" value="ABC2_membrane_2"/>
    <property type="match status" value="1"/>
</dbReference>
<dbReference type="PATRIC" id="fig|1684.4.peg.1528"/>
<gene>
    <name evidence="3" type="ORF">JF69_14220</name>
</gene>
<keyword evidence="2" id="KW-0472">Membrane</keyword>
<keyword evidence="2" id="KW-1133">Transmembrane helix</keyword>
<dbReference type="Proteomes" id="UP000033648">
    <property type="component" value="Unassembled WGS sequence"/>
</dbReference>
<evidence type="ECO:0000256" key="1">
    <source>
        <dbReference type="SAM" id="MobiDB-lite"/>
    </source>
</evidence>
<dbReference type="EMBL" id="JWME01000013">
    <property type="protein sequence ID" value="KJY49326.1"/>
    <property type="molecule type" value="Genomic_DNA"/>
</dbReference>
<dbReference type="PANTHER" id="PTHR37305">
    <property type="entry name" value="INTEGRAL MEMBRANE PROTEIN-RELATED"/>
    <property type="match status" value="1"/>
</dbReference>
<feature type="transmembrane region" description="Helical" evidence="2">
    <location>
        <begin position="214"/>
        <end position="233"/>
    </location>
</feature>
<feature type="transmembrane region" description="Helical" evidence="2">
    <location>
        <begin position="72"/>
        <end position="97"/>
    </location>
</feature>
<feature type="transmembrane region" description="Helical" evidence="2">
    <location>
        <begin position="301"/>
        <end position="323"/>
    </location>
</feature>
<reference evidence="3 4" key="1">
    <citation type="submission" date="2014-12" db="EMBL/GenBank/DDBJ databases">
        <title>Comparative genomics of the lactic acid bacteria isolated from the honey bee gut.</title>
        <authorList>
            <person name="Ellegaard K.M."/>
            <person name="Tamarit D."/>
            <person name="Javelind E."/>
            <person name="Olofsson T."/>
            <person name="Andersson S.G."/>
            <person name="Vasquez A."/>
        </authorList>
    </citation>
    <scope>NUCLEOTIDE SEQUENCE [LARGE SCALE GENOMIC DNA]</scope>
    <source>
        <strain evidence="3 4">Bin2</strain>
    </source>
</reference>
<organism evidence="3 4">
    <name type="scientific">Bifidobacterium asteroides</name>
    <dbReference type="NCBI Taxonomy" id="1684"/>
    <lineage>
        <taxon>Bacteria</taxon>
        <taxon>Bacillati</taxon>
        <taxon>Actinomycetota</taxon>
        <taxon>Actinomycetes</taxon>
        <taxon>Bifidobacteriales</taxon>
        <taxon>Bifidobacteriaceae</taxon>
        <taxon>Bifidobacterium</taxon>
    </lineage>
</organism>
<dbReference type="OrthoDB" id="3231291at2"/>
<proteinExistence type="predicted"/>
<evidence type="ECO:0000313" key="3">
    <source>
        <dbReference type="EMBL" id="KJY49326.1"/>
    </source>
</evidence>
<dbReference type="AlphaFoldDB" id="A0A0F4KVR5"/>
<dbReference type="GO" id="GO:0005886">
    <property type="term" value="C:plasma membrane"/>
    <property type="evidence" value="ECO:0007669"/>
    <property type="project" value="UniProtKB-SubCell"/>
</dbReference>
<feature type="transmembrane region" description="Helical" evidence="2">
    <location>
        <begin position="117"/>
        <end position="141"/>
    </location>
</feature>
<dbReference type="GO" id="GO:0140359">
    <property type="term" value="F:ABC-type transporter activity"/>
    <property type="evidence" value="ECO:0007669"/>
    <property type="project" value="InterPro"/>
</dbReference>
<feature type="region of interest" description="Disordered" evidence="1">
    <location>
        <begin position="1"/>
        <end position="28"/>
    </location>
</feature>
<protein>
    <recommendedName>
        <fullName evidence="5">ABC transporter permease</fullName>
    </recommendedName>
</protein>
<evidence type="ECO:0008006" key="5">
    <source>
        <dbReference type="Google" id="ProtNLM"/>
    </source>
</evidence>
<keyword evidence="2" id="KW-0812">Transmembrane</keyword>
<evidence type="ECO:0000256" key="2">
    <source>
        <dbReference type="SAM" id="Phobius"/>
    </source>
</evidence>
<sequence length="329" mass="35103">MSADNGRRARRSRREVPAGTDYATPRHGSDFTRLRRTSGLPFLDSRRPSGQLTLSGAVRGELRKMFSLQSTWVLLLIITLLQPLSTGLMARATRVLAGLDRQIDDFPAHLLSASGDVFWLAVASGLFPAMIVAGILGVLVLTREFSGDTIESTLTANPRRGMVLMAKGLALALLTWLAAQVGLLISWILATLLLPGKSGALPACKPGLALIDLLGGPLMLVLFALMGLGLGALSRSKAGGIGLFLGLTVVLPLILCLLRGLIPHAGWLQTLFRLTPASLLGTFLSGLGWAPEAGIGWWPTWWQAGLILTVWTALCCALGTLVFRRADIV</sequence>
<evidence type="ECO:0000313" key="4">
    <source>
        <dbReference type="Proteomes" id="UP000033648"/>
    </source>
</evidence>